<feature type="transmembrane region" description="Helical" evidence="1">
    <location>
        <begin position="184"/>
        <end position="200"/>
    </location>
</feature>
<keyword evidence="1" id="KW-1133">Transmembrane helix</keyword>
<gene>
    <name evidence="2" type="ORF">CCH01_05050</name>
</gene>
<dbReference type="EMBL" id="LT799839">
    <property type="protein sequence ID" value="SLK13533.1"/>
    <property type="molecule type" value="Genomic_DNA"/>
</dbReference>
<feature type="transmembrane region" description="Helical" evidence="1">
    <location>
        <begin position="157"/>
        <end position="178"/>
    </location>
</feature>
<evidence type="ECO:0000256" key="1">
    <source>
        <dbReference type="SAM" id="Phobius"/>
    </source>
</evidence>
<dbReference type="STRING" id="1351755.CCH01_05050"/>
<organism evidence="2 3">
    <name type="scientific">Clostridium chauvoei JF4335</name>
    <dbReference type="NCBI Taxonomy" id="1351755"/>
    <lineage>
        <taxon>Bacteria</taxon>
        <taxon>Bacillati</taxon>
        <taxon>Bacillota</taxon>
        <taxon>Clostridia</taxon>
        <taxon>Eubacteriales</taxon>
        <taxon>Clostridiaceae</taxon>
        <taxon>Clostridium</taxon>
    </lineage>
</organism>
<feature type="transmembrane region" description="Helical" evidence="1">
    <location>
        <begin position="17"/>
        <end position="33"/>
    </location>
</feature>
<dbReference type="OrthoDB" id="9829996at2"/>
<protein>
    <submittedName>
        <fullName evidence="2">Uncharacterized protein</fullName>
    </submittedName>
</protein>
<feature type="transmembrane region" description="Helical" evidence="1">
    <location>
        <begin position="54"/>
        <end position="72"/>
    </location>
</feature>
<keyword evidence="3" id="KW-1185">Reference proteome</keyword>
<sequence>MKRLIRFFYNKINDRKIKITLFVAILYQFLNFLEMCKEKVQFNLYDVIISQFDYLSLFFMLSIVFLIVIYNINSNSEFDQYLLLRFSDKKQYFDANVIVVFITSFLYVFMFNLLSFIECIGRISMKNNWSQFFLNANADLVNIDTFLSYFTPLKYTMILNVLVFLYFSTLGMIFLMIHSIFNKRSITLIITIGIICLNMASDSTRILSDFTFTNNIFILNSTNFIFSNFIYFFKRLAYWMFILISSYLTGLIITIKKDYKYEC</sequence>
<evidence type="ECO:0000313" key="2">
    <source>
        <dbReference type="EMBL" id="SLK13533.1"/>
    </source>
</evidence>
<keyword evidence="1" id="KW-0812">Transmembrane</keyword>
<accession>A0A1U6IZV3</accession>
<reference evidence="3" key="1">
    <citation type="submission" date="2017-03" db="EMBL/GenBank/DDBJ databases">
        <authorList>
            <person name="Falquet L."/>
            <person name="Falquet L."/>
        </authorList>
    </citation>
    <scope>NUCLEOTIDE SEQUENCE [LARGE SCALE GENOMIC DNA]</scope>
</reference>
<feature type="transmembrane region" description="Helical" evidence="1">
    <location>
        <begin position="237"/>
        <end position="255"/>
    </location>
</feature>
<dbReference type="GeneID" id="66300870"/>
<dbReference type="AlphaFoldDB" id="A0A1U6IZV3"/>
<dbReference type="Proteomes" id="UP000190476">
    <property type="component" value="Chromosome I"/>
</dbReference>
<keyword evidence="1" id="KW-0472">Membrane</keyword>
<name>A0A1U6IZV3_9CLOT</name>
<dbReference type="RefSeq" id="WP_079481112.1">
    <property type="nucleotide sequence ID" value="NZ_CBML010000006.1"/>
</dbReference>
<feature type="transmembrane region" description="Helical" evidence="1">
    <location>
        <begin position="92"/>
        <end position="117"/>
    </location>
</feature>
<proteinExistence type="predicted"/>
<evidence type="ECO:0000313" key="3">
    <source>
        <dbReference type="Proteomes" id="UP000190476"/>
    </source>
</evidence>